<dbReference type="GO" id="GO:0003677">
    <property type="term" value="F:DNA binding"/>
    <property type="evidence" value="ECO:0007669"/>
    <property type="project" value="InterPro"/>
</dbReference>
<organism evidence="8 9">
    <name type="scientific">Strigomonas culicis</name>
    <dbReference type="NCBI Taxonomy" id="28005"/>
    <lineage>
        <taxon>Eukaryota</taxon>
        <taxon>Discoba</taxon>
        <taxon>Euglenozoa</taxon>
        <taxon>Kinetoplastea</taxon>
        <taxon>Metakinetoplastina</taxon>
        <taxon>Trypanosomatida</taxon>
        <taxon>Trypanosomatidae</taxon>
        <taxon>Strigomonadinae</taxon>
        <taxon>Strigomonas</taxon>
    </lineage>
</organism>
<evidence type="ECO:0000256" key="3">
    <source>
        <dbReference type="ARBA" id="ARBA00022771"/>
    </source>
</evidence>
<evidence type="ECO:0000313" key="9">
    <source>
        <dbReference type="Proteomes" id="UP000015354"/>
    </source>
</evidence>
<protein>
    <recommendedName>
        <fullName evidence="7">PARP-type domain-containing protein</fullName>
    </recommendedName>
</protein>
<dbReference type="InterPro" id="IPR036957">
    <property type="entry name" value="Znf_PARP_sf"/>
</dbReference>
<dbReference type="InterPro" id="IPR001510">
    <property type="entry name" value="Znf_PARP"/>
</dbReference>
<dbReference type="SMART" id="SM01336">
    <property type="entry name" value="zf-PARP"/>
    <property type="match status" value="1"/>
</dbReference>
<dbReference type="InterPro" id="IPR019406">
    <property type="entry name" value="APLF_PBZ"/>
</dbReference>
<dbReference type="Pfam" id="PF00645">
    <property type="entry name" value="zf-PARP"/>
    <property type="match status" value="1"/>
</dbReference>
<evidence type="ECO:0000313" key="8">
    <source>
        <dbReference type="EMBL" id="EPY35070.1"/>
    </source>
</evidence>
<comment type="subcellular location">
    <subcellularLocation>
        <location evidence="1">Nucleus</location>
    </subcellularLocation>
</comment>
<keyword evidence="3" id="KW-0863">Zinc-finger</keyword>
<gene>
    <name evidence="8" type="ORF">STCU_01265</name>
</gene>
<dbReference type="EMBL" id="ATMH01001265">
    <property type="protein sequence ID" value="EPY35070.1"/>
    <property type="molecule type" value="Genomic_DNA"/>
</dbReference>
<feature type="compositionally biased region" description="Basic and acidic residues" evidence="6">
    <location>
        <begin position="200"/>
        <end position="209"/>
    </location>
</feature>
<keyword evidence="5" id="KW-0539">Nucleus</keyword>
<evidence type="ECO:0000256" key="1">
    <source>
        <dbReference type="ARBA" id="ARBA00004123"/>
    </source>
</evidence>
<feature type="domain" description="PARP-type" evidence="7">
    <location>
        <begin position="4"/>
        <end position="90"/>
    </location>
</feature>
<dbReference type="PROSITE" id="PS50064">
    <property type="entry name" value="ZF_PARP_2"/>
    <property type="match status" value="1"/>
</dbReference>
<dbReference type="Gene3D" id="3.30.1740.10">
    <property type="entry name" value="Zinc finger, PARP-type"/>
    <property type="match status" value="1"/>
</dbReference>
<comment type="caution">
    <text evidence="8">The sequence shown here is derived from an EMBL/GenBank/DDBJ whole genome shotgun (WGS) entry which is preliminary data.</text>
</comment>
<evidence type="ECO:0000256" key="2">
    <source>
        <dbReference type="ARBA" id="ARBA00022723"/>
    </source>
</evidence>
<dbReference type="Proteomes" id="UP000015354">
    <property type="component" value="Unassembled WGS sequence"/>
</dbReference>
<dbReference type="SUPFAM" id="SSF57716">
    <property type="entry name" value="Glucocorticoid receptor-like (DNA-binding domain)"/>
    <property type="match status" value="1"/>
</dbReference>
<evidence type="ECO:0000259" key="7">
    <source>
        <dbReference type="PROSITE" id="PS50064"/>
    </source>
</evidence>
<evidence type="ECO:0000256" key="4">
    <source>
        <dbReference type="ARBA" id="ARBA00022833"/>
    </source>
</evidence>
<keyword evidence="9" id="KW-1185">Reference proteome</keyword>
<sequence length="242" mass="25874">MPVLRVEYAKSARAKCSLTGCGKKIDKHEVRIGTQVLLPNMDEDAESFKWRHLCCFTERQLQNAKASGDLDKMQGYTDLAAADQKLVDQMKEGKLVGDPSILGRVGDVMHSPIAAELLGKGKGKAAAAKKGGEERNGEESPSKPAKPGAKRGRKVGKAGAEKGDGASDVDSQATDQYEVDVRLSSNKPTCPYGTSCFRTNPEHFLEYDHSGSQGPSDAKGHGADGGPQQRKVAIISGKKHAR</sequence>
<dbReference type="GO" id="GO:0005634">
    <property type="term" value="C:nucleus"/>
    <property type="evidence" value="ECO:0007669"/>
    <property type="project" value="UniProtKB-SubCell"/>
</dbReference>
<evidence type="ECO:0000256" key="6">
    <source>
        <dbReference type="SAM" id="MobiDB-lite"/>
    </source>
</evidence>
<dbReference type="OrthoDB" id="429950at2759"/>
<evidence type="ECO:0000256" key="5">
    <source>
        <dbReference type="ARBA" id="ARBA00023242"/>
    </source>
</evidence>
<accession>S9WH25</accession>
<proteinExistence type="predicted"/>
<dbReference type="Pfam" id="PF10283">
    <property type="entry name" value="zf-CCHH"/>
    <property type="match status" value="1"/>
</dbReference>
<feature type="compositionally biased region" description="Basic and acidic residues" evidence="6">
    <location>
        <begin position="130"/>
        <end position="141"/>
    </location>
</feature>
<dbReference type="AlphaFoldDB" id="S9WH25"/>
<keyword evidence="4" id="KW-0862">Zinc</keyword>
<feature type="compositionally biased region" description="Low complexity" evidence="6">
    <location>
        <begin position="120"/>
        <end position="129"/>
    </location>
</feature>
<reference evidence="8 9" key="1">
    <citation type="journal article" date="2013" name="PLoS ONE">
        <title>Predicting the Proteins of Angomonas deanei, Strigomonas culicis and Their Respective Endosymbionts Reveals New Aspects of the Trypanosomatidae Family.</title>
        <authorList>
            <person name="Motta M.C."/>
            <person name="Martins A.C."/>
            <person name="de Souza S.S."/>
            <person name="Catta-Preta C.M."/>
            <person name="Silva R."/>
            <person name="Klein C.C."/>
            <person name="de Almeida L.G."/>
            <person name="de Lima Cunha O."/>
            <person name="Ciapina L.P."/>
            <person name="Brocchi M."/>
            <person name="Colabardini A.C."/>
            <person name="de Araujo Lima B."/>
            <person name="Machado C.R."/>
            <person name="de Almeida Soares C.M."/>
            <person name="Probst C.M."/>
            <person name="de Menezes C.B."/>
            <person name="Thompson C.E."/>
            <person name="Bartholomeu D.C."/>
            <person name="Gradia D.F."/>
            <person name="Pavoni D.P."/>
            <person name="Grisard E.C."/>
            <person name="Fantinatti-Garboggini F."/>
            <person name="Marchini F.K."/>
            <person name="Rodrigues-Luiz G.F."/>
            <person name="Wagner G."/>
            <person name="Goldman G.H."/>
            <person name="Fietto J.L."/>
            <person name="Elias M.C."/>
            <person name="Goldman M.H."/>
            <person name="Sagot M.F."/>
            <person name="Pereira M."/>
            <person name="Stoco P.H."/>
            <person name="de Mendonca-Neto R.P."/>
            <person name="Teixeira S.M."/>
            <person name="Maciel T.E."/>
            <person name="de Oliveira Mendes T.A."/>
            <person name="Urmenyi T.P."/>
            <person name="de Souza W."/>
            <person name="Schenkman S."/>
            <person name="de Vasconcelos A.T."/>
        </authorList>
    </citation>
    <scope>NUCLEOTIDE SEQUENCE [LARGE SCALE GENOMIC DNA]</scope>
</reference>
<keyword evidence="2" id="KW-0479">Metal-binding</keyword>
<name>S9WH25_9TRYP</name>
<feature type="region of interest" description="Disordered" evidence="6">
    <location>
        <begin position="120"/>
        <end position="242"/>
    </location>
</feature>
<dbReference type="GO" id="GO:0008270">
    <property type="term" value="F:zinc ion binding"/>
    <property type="evidence" value="ECO:0007669"/>
    <property type="project" value="UniProtKB-KW"/>
</dbReference>